<reference evidence="1" key="1">
    <citation type="submission" date="2021-05" db="EMBL/GenBank/DDBJ databases">
        <authorList>
            <person name="Pan Q."/>
            <person name="Jouanno E."/>
            <person name="Zahm M."/>
            <person name="Klopp C."/>
            <person name="Cabau C."/>
            <person name="Louis A."/>
            <person name="Berthelot C."/>
            <person name="Parey E."/>
            <person name="Roest Crollius H."/>
            <person name="Montfort J."/>
            <person name="Robinson-Rechavi M."/>
            <person name="Bouchez O."/>
            <person name="Lampietro C."/>
            <person name="Lopez Roques C."/>
            <person name="Donnadieu C."/>
            <person name="Postlethwait J."/>
            <person name="Bobe J."/>
            <person name="Dillon D."/>
            <person name="Chandos A."/>
            <person name="von Hippel F."/>
            <person name="Guiguen Y."/>
        </authorList>
    </citation>
    <scope>NUCLEOTIDE SEQUENCE</scope>
    <source>
        <strain evidence="1">YG-Jan2019</strain>
    </source>
</reference>
<gene>
    <name evidence="1" type="ORF">DPEC_G00297640</name>
</gene>
<dbReference type="Proteomes" id="UP001157502">
    <property type="component" value="Chromosome 28"/>
</dbReference>
<sequence length="95" mass="10319">MSRRAARSLDVTGQAGCCSPVVKRCSGPVCRSLCFQLKFGRLLVPPCAECSLSAAAHAGYREPGLRVTTSTIWVSEIWIQDARNWTACLVSSFPE</sequence>
<keyword evidence="2" id="KW-1185">Reference proteome</keyword>
<accession>A0ACC2FFY2</accession>
<evidence type="ECO:0000313" key="1">
    <source>
        <dbReference type="EMBL" id="KAJ7990180.1"/>
    </source>
</evidence>
<proteinExistence type="predicted"/>
<organism evidence="1 2">
    <name type="scientific">Dallia pectoralis</name>
    <name type="common">Alaska blackfish</name>
    <dbReference type="NCBI Taxonomy" id="75939"/>
    <lineage>
        <taxon>Eukaryota</taxon>
        <taxon>Metazoa</taxon>
        <taxon>Chordata</taxon>
        <taxon>Craniata</taxon>
        <taxon>Vertebrata</taxon>
        <taxon>Euteleostomi</taxon>
        <taxon>Actinopterygii</taxon>
        <taxon>Neopterygii</taxon>
        <taxon>Teleostei</taxon>
        <taxon>Protacanthopterygii</taxon>
        <taxon>Esociformes</taxon>
        <taxon>Umbridae</taxon>
        <taxon>Dallia</taxon>
    </lineage>
</organism>
<evidence type="ECO:0000313" key="2">
    <source>
        <dbReference type="Proteomes" id="UP001157502"/>
    </source>
</evidence>
<protein>
    <submittedName>
        <fullName evidence="1">Uncharacterized protein</fullName>
    </submittedName>
</protein>
<dbReference type="EMBL" id="CM055755">
    <property type="protein sequence ID" value="KAJ7990180.1"/>
    <property type="molecule type" value="Genomic_DNA"/>
</dbReference>
<name>A0ACC2FFY2_DALPE</name>
<comment type="caution">
    <text evidence="1">The sequence shown here is derived from an EMBL/GenBank/DDBJ whole genome shotgun (WGS) entry which is preliminary data.</text>
</comment>